<feature type="domain" description="AP5B1 middle" evidence="6">
    <location>
        <begin position="247"/>
        <end position="626"/>
    </location>
</feature>
<evidence type="ECO:0000256" key="2">
    <source>
        <dbReference type="ARBA" id="ARBA00022448"/>
    </source>
</evidence>
<dbReference type="GO" id="GO:0030119">
    <property type="term" value="C:AP-type membrane coat adaptor complex"/>
    <property type="evidence" value="ECO:0007669"/>
    <property type="project" value="TreeGrafter"/>
</dbReference>
<gene>
    <name evidence="9" type="ORF">KIL84_003251</name>
</gene>
<evidence type="ECO:0000259" key="7">
    <source>
        <dbReference type="Pfam" id="PF21589"/>
    </source>
</evidence>
<dbReference type="Pfam" id="PF21589">
    <property type="entry name" value="AP5B1_barrel"/>
    <property type="match status" value="1"/>
</dbReference>
<dbReference type="GO" id="GO:0016197">
    <property type="term" value="P:endosomal transport"/>
    <property type="evidence" value="ECO:0007669"/>
    <property type="project" value="InterPro"/>
</dbReference>
<feature type="domain" description="AP-5 complex subunit beta-1 beta-barrel" evidence="7">
    <location>
        <begin position="725"/>
        <end position="795"/>
    </location>
</feature>
<evidence type="ECO:0000256" key="3">
    <source>
        <dbReference type="ARBA" id="ARBA00022927"/>
    </source>
</evidence>
<dbReference type="InterPro" id="IPR048979">
    <property type="entry name" value="AP5B1_middle"/>
</dbReference>
<organism evidence="9 10">
    <name type="scientific">Mauremys mutica</name>
    <name type="common">yellowpond turtle</name>
    <dbReference type="NCBI Taxonomy" id="74926"/>
    <lineage>
        <taxon>Eukaryota</taxon>
        <taxon>Metazoa</taxon>
        <taxon>Chordata</taxon>
        <taxon>Craniata</taxon>
        <taxon>Vertebrata</taxon>
        <taxon>Euteleostomi</taxon>
        <taxon>Archelosauria</taxon>
        <taxon>Testudinata</taxon>
        <taxon>Testudines</taxon>
        <taxon>Cryptodira</taxon>
        <taxon>Durocryptodira</taxon>
        <taxon>Testudinoidea</taxon>
        <taxon>Geoemydidae</taxon>
        <taxon>Geoemydinae</taxon>
        <taxon>Mauremys</taxon>
    </lineage>
</organism>
<keyword evidence="10" id="KW-1185">Reference proteome</keyword>
<dbReference type="InterPro" id="IPR048978">
    <property type="entry name" value="AP5B1_N"/>
</dbReference>
<evidence type="ECO:0000313" key="9">
    <source>
        <dbReference type="EMBL" id="KAH1167768.1"/>
    </source>
</evidence>
<sequence length="918" mass="100325">MSVRSGESWAQLITTFRAGPTAFLLACGSDDTFLAELLQDLSSERISEQTKVSMLTLLLEFPTLLCPDPEVGEQVAGSLLANFAQLPHSPKLSWLRRHLLVVVGTVLISTEAFGEGSQASRDYLSLLLHLASDLNDQRQGPGDRGVRAAACESLRELECCYPGLFSRRLDSLRSMQQQELTPVHQGYTLLYSLALRNAVLLLARRGEGALSELLAGNEGLAWEAVGNAGAVSPASLDRLLLLPTPAETKELKSVLSQLLDGSYLLTPPAQSQLLWHLAQVVCVIRTQSPAIFKAQLVRLFGTAHVALLHASLQLKGLFTDSLFTAEDEAFLLRRLVGMAQHPSLPSPLKLFYLDCLLHFPENRPLGSGSEEGLPVLLTPRLASCLFPSLFNDPGTMLARLNLLSLVCLENQGPEAERGVGYIFEHVLALADTVAGKGGREATGLFFRAAYLFARYFGSRPQLMGELTGTLVGLYRRRCSLAPNLINLLNETQAVLDDPAWPTSLSKALQELTVGMPLLPPWEQELGWHLKLLARVAKESGVPQGSTLGFLQRLVRLAGAGQLGDWYIGQALLSVCHNLLQHQPPPAMGCQLAELLQDVSLSYPDVDVQDRARFYYILLSCLSGDKLGAVLAPGGRLKARTLSSSIMADSENFAAALTVHPAPQPLLLLQREAPAKPTLVPVPASQLCPADAQEVKACCRRLLELHSPAQLSLMYRLLHTGSSPERLFCLLLRFECSDNFYEPVPDVCVPCLSATHPSPILTLHLQPRCPYPTELAVSALYTTQTGLTYCSQLEPLQVAFPDIFLPLALPVNWDCESRRHLFDTLWSSLCPEGSGDCAESLFCWPITQQPLGVLVQAHFASYLVAEESGTYKIAIALPPHYHVLLQAQGTQGAARVTIRTDNWKVLPHLSAYLRKVVVE</sequence>
<dbReference type="Pfam" id="PF21588">
    <property type="entry name" value="AP5B1_middle"/>
    <property type="match status" value="1"/>
</dbReference>
<feature type="domain" description="AP5B1 C-terminal" evidence="8">
    <location>
        <begin position="819"/>
        <end position="915"/>
    </location>
</feature>
<dbReference type="AlphaFoldDB" id="A0A9D3WUU2"/>
<name>A0A9D3WUU2_9SAUR</name>
<evidence type="ECO:0000259" key="5">
    <source>
        <dbReference type="Pfam" id="PF21587"/>
    </source>
</evidence>
<dbReference type="GO" id="GO:0015031">
    <property type="term" value="P:protein transport"/>
    <property type="evidence" value="ECO:0007669"/>
    <property type="project" value="UniProtKB-KW"/>
</dbReference>
<evidence type="ECO:0000313" key="10">
    <source>
        <dbReference type="Proteomes" id="UP000827986"/>
    </source>
</evidence>
<evidence type="ECO:0000256" key="4">
    <source>
        <dbReference type="ARBA" id="ARBA00032431"/>
    </source>
</evidence>
<dbReference type="PANTHER" id="PTHR34033">
    <property type="entry name" value="AP-5 COMPLEX SUBUNIT BETA-1"/>
    <property type="match status" value="1"/>
</dbReference>
<dbReference type="EMBL" id="JAHDVG010000486">
    <property type="protein sequence ID" value="KAH1167768.1"/>
    <property type="molecule type" value="Genomic_DNA"/>
</dbReference>
<evidence type="ECO:0000259" key="6">
    <source>
        <dbReference type="Pfam" id="PF21588"/>
    </source>
</evidence>
<proteinExistence type="predicted"/>
<dbReference type="Pfam" id="PF21590">
    <property type="entry name" value="AP5B1_C"/>
    <property type="match status" value="1"/>
</dbReference>
<keyword evidence="2" id="KW-0813">Transport</keyword>
<evidence type="ECO:0000256" key="1">
    <source>
        <dbReference type="ARBA" id="ARBA00018167"/>
    </source>
</evidence>
<feature type="domain" description="AP-5 complex subunit beta-1 N-terminal" evidence="5">
    <location>
        <begin position="35"/>
        <end position="107"/>
    </location>
</feature>
<comment type="caution">
    <text evidence="9">The sequence shown here is derived from an EMBL/GenBank/DDBJ whole genome shotgun (WGS) entry which is preliminary data.</text>
</comment>
<keyword evidence="3" id="KW-0653">Protein transport</keyword>
<dbReference type="Pfam" id="PF21587">
    <property type="entry name" value="AP5B1_N"/>
    <property type="match status" value="1"/>
</dbReference>
<accession>A0A9D3WUU2</accession>
<evidence type="ECO:0000259" key="8">
    <source>
        <dbReference type="Pfam" id="PF21590"/>
    </source>
</evidence>
<protein>
    <recommendedName>
        <fullName evidence="1">AP-5 complex subunit beta-1</fullName>
    </recommendedName>
    <alternativeName>
        <fullName evidence="4">Adaptor-related protein complex 5 beta subunit</fullName>
    </alternativeName>
</protein>
<dbReference type="InterPro" id="IPR038741">
    <property type="entry name" value="AP5B1"/>
</dbReference>
<dbReference type="PANTHER" id="PTHR34033:SF1">
    <property type="entry name" value="AP-5 COMPLEX SUBUNIT BETA-1"/>
    <property type="match status" value="1"/>
</dbReference>
<reference evidence="9" key="1">
    <citation type="submission" date="2021-09" db="EMBL/GenBank/DDBJ databases">
        <title>The genome of Mauremys mutica provides insights into the evolution of semi-aquatic lifestyle.</title>
        <authorList>
            <person name="Gong S."/>
            <person name="Gao Y."/>
        </authorList>
    </citation>
    <scope>NUCLEOTIDE SEQUENCE</scope>
    <source>
        <strain evidence="9">MM-2020</strain>
        <tissue evidence="9">Muscle</tissue>
    </source>
</reference>
<dbReference type="Proteomes" id="UP000827986">
    <property type="component" value="Unassembled WGS sequence"/>
</dbReference>
<dbReference type="GO" id="GO:0005765">
    <property type="term" value="C:lysosomal membrane"/>
    <property type="evidence" value="ECO:0007669"/>
    <property type="project" value="TreeGrafter"/>
</dbReference>
<dbReference type="InterPro" id="IPR048980">
    <property type="entry name" value="AP5B1_barrel"/>
</dbReference>
<dbReference type="InterPro" id="IPR048981">
    <property type="entry name" value="AP5B1_C"/>
</dbReference>